<dbReference type="STRING" id="474950.SAMN05421771_3530"/>
<dbReference type="PANTHER" id="PTHR46268">
    <property type="entry name" value="STRESS RESPONSE PROTEIN NHAX"/>
    <property type="match status" value="1"/>
</dbReference>
<proteinExistence type="inferred from homology"/>
<evidence type="ECO:0000256" key="1">
    <source>
        <dbReference type="ARBA" id="ARBA00008791"/>
    </source>
</evidence>
<dbReference type="InterPro" id="IPR006015">
    <property type="entry name" value="Universal_stress_UspA"/>
</dbReference>
<dbReference type="Proteomes" id="UP000199024">
    <property type="component" value="Unassembled WGS sequence"/>
</dbReference>
<evidence type="ECO:0000313" key="3">
    <source>
        <dbReference type="EMBL" id="SFS18669.1"/>
    </source>
</evidence>
<comment type="similarity">
    <text evidence="1">Belongs to the universal stress protein A family.</text>
</comment>
<name>A0A1I6MSM5_9BACT</name>
<dbReference type="PANTHER" id="PTHR46268:SF6">
    <property type="entry name" value="UNIVERSAL STRESS PROTEIN UP12"/>
    <property type="match status" value="1"/>
</dbReference>
<evidence type="ECO:0000259" key="2">
    <source>
        <dbReference type="Pfam" id="PF00582"/>
    </source>
</evidence>
<sequence length="295" mass="31972">MPVLEEPVTVSIDTILLATDFSMVSEKATAYARGMALRFASSVEVAHVFDPAAAILSEEALLGLPVGDRVRVQNDRLRDLCHTLTREGVTTHAQLSQAHDPARAILALARSTDAGLIVTGTRSRNGIERLFLGSTAEKLIRQSACPVLTVGPSARWPARGPLVFRNIVFATDLSAQSLKALPYALSFAEDSGAHLYLCMVVEEQSLTPYQREHLTQGFREGMQSLIPERARDWCTPECIVEYGDAATSILAAAQRLDAGLIVLGARQSSFWLSYLEHGLTPNIVANSVCPVLTIC</sequence>
<dbReference type="SUPFAM" id="SSF52402">
    <property type="entry name" value="Adenine nucleotide alpha hydrolases-like"/>
    <property type="match status" value="2"/>
</dbReference>
<protein>
    <submittedName>
        <fullName evidence="3">Nucleotide-binding universal stress protein, UspA family</fullName>
    </submittedName>
</protein>
<feature type="domain" description="UspA" evidence="2">
    <location>
        <begin position="164"/>
        <end position="293"/>
    </location>
</feature>
<gene>
    <name evidence="3" type="ORF">SAMN05421771_3530</name>
</gene>
<dbReference type="CDD" id="cd00293">
    <property type="entry name" value="USP-like"/>
    <property type="match status" value="2"/>
</dbReference>
<dbReference type="Gene3D" id="3.40.50.620">
    <property type="entry name" value="HUPs"/>
    <property type="match status" value="2"/>
</dbReference>
<dbReference type="OrthoDB" id="110147at2"/>
<dbReference type="InterPro" id="IPR006016">
    <property type="entry name" value="UspA"/>
</dbReference>
<reference evidence="3 4" key="1">
    <citation type="submission" date="2016-10" db="EMBL/GenBank/DDBJ databases">
        <authorList>
            <person name="de Groot N.N."/>
        </authorList>
    </citation>
    <scope>NUCLEOTIDE SEQUENCE [LARGE SCALE GENOMIC DNA]</scope>
    <source>
        <strain evidence="3 4">DSM 21001</strain>
    </source>
</reference>
<accession>A0A1I6MSM5</accession>
<feature type="domain" description="UspA" evidence="2">
    <location>
        <begin position="13"/>
        <end position="150"/>
    </location>
</feature>
<dbReference type="InterPro" id="IPR014729">
    <property type="entry name" value="Rossmann-like_a/b/a_fold"/>
</dbReference>
<evidence type="ECO:0000313" key="4">
    <source>
        <dbReference type="Proteomes" id="UP000199024"/>
    </source>
</evidence>
<dbReference type="AlphaFoldDB" id="A0A1I6MSM5"/>
<organism evidence="3 4">
    <name type="scientific">Granulicella pectinivorans</name>
    <dbReference type="NCBI Taxonomy" id="474950"/>
    <lineage>
        <taxon>Bacteria</taxon>
        <taxon>Pseudomonadati</taxon>
        <taxon>Acidobacteriota</taxon>
        <taxon>Terriglobia</taxon>
        <taxon>Terriglobales</taxon>
        <taxon>Acidobacteriaceae</taxon>
        <taxon>Granulicella</taxon>
    </lineage>
</organism>
<dbReference type="RefSeq" id="WP_089841138.1">
    <property type="nucleotide sequence ID" value="NZ_FOZL01000001.1"/>
</dbReference>
<dbReference type="PRINTS" id="PR01438">
    <property type="entry name" value="UNVRSLSTRESS"/>
</dbReference>
<dbReference type="Pfam" id="PF00582">
    <property type="entry name" value="Usp"/>
    <property type="match status" value="2"/>
</dbReference>
<dbReference type="EMBL" id="FOZL01000001">
    <property type="protein sequence ID" value="SFS18669.1"/>
    <property type="molecule type" value="Genomic_DNA"/>
</dbReference>
<keyword evidence="4" id="KW-1185">Reference proteome</keyword>